<dbReference type="InterPro" id="IPR018022">
    <property type="entry name" value="IPT"/>
</dbReference>
<comment type="similarity">
    <text evidence="3 10 13">Belongs to the IPP transferase family.</text>
</comment>
<evidence type="ECO:0000256" key="12">
    <source>
        <dbReference type="RuleBase" id="RU003784"/>
    </source>
</evidence>
<feature type="binding site" evidence="10">
    <location>
        <begin position="7"/>
        <end position="14"/>
    </location>
    <ligand>
        <name>ATP</name>
        <dbReference type="ChEBI" id="CHEBI:30616"/>
    </ligand>
</feature>
<dbReference type="GO" id="GO:0006400">
    <property type="term" value="P:tRNA modification"/>
    <property type="evidence" value="ECO:0007669"/>
    <property type="project" value="TreeGrafter"/>
</dbReference>
<evidence type="ECO:0000256" key="5">
    <source>
        <dbReference type="ARBA" id="ARBA00022694"/>
    </source>
</evidence>
<evidence type="ECO:0000256" key="13">
    <source>
        <dbReference type="RuleBase" id="RU003785"/>
    </source>
</evidence>
<evidence type="ECO:0000313" key="15">
    <source>
        <dbReference type="Proteomes" id="UP000245533"/>
    </source>
</evidence>
<dbReference type="GO" id="GO:0005524">
    <property type="term" value="F:ATP binding"/>
    <property type="evidence" value="ECO:0007669"/>
    <property type="project" value="UniProtKB-UniRule"/>
</dbReference>
<dbReference type="OrthoDB" id="9776390at2"/>
<comment type="function">
    <text evidence="2 10 12">Catalyzes the transfer of a dimethylallyl group onto the adenine at position 37 in tRNAs that read codons beginning with uridine, leading to the formation of N6-(dimethylallyl)adenosine (i(6)A).</text>
</comment>
<proteinExistence type="inferred from homology"/>
<dbReference type="InterPro" id="IPR027417">
    <property type="entry name" value="P-loop_NTPase"/>
</dbReference>
<keyword evidence="7 10" id="KW-0067">ATP-binding</keyword>
<dbReference type="PANTHER" id="PTHR11088">
    <property type="entry name" value="TRNA DIMETHYLALLYLTRANSFERASE"/>
    <property type="match status" value="1"/>
</dbReference>
<evidence type="ECO:0000256" key="4">
    <source>
        <dbReference type="ARBA" id="ARBA00022679"/>
    </source>
</evidence>
<dbReference type="SUPFAM" id="SSF52540">
    <property type="entry name" value="P-loop containing nucleoside triphosphate hydrolases"/>
    <property type="match status" value="2"/>
</dbReference>
<name>A0A316TP47_9BACT</name>
<feature type="binding site" evidence="10">
    <location>
        <begin position="9"/>
        <end position="14"/>
    </location>
    <ligand>
        <name>substrate</name>
    </ligand>
</feature>
<feature type="region of interest" description="Interaction with substrate tRNA" evidence="10">
    <location>
        <begin position="156"/>
        <end position="160"/>
    </location>
</feature>
<sequence length="308" mass="35227">MRIIIAGPTASGKSSLAMRIARLLDGEIVSVDSRQCYRMLDIGTAKPPEEDLSEVPHHNISILDLTENDTAASFRIRALKAAEEIERRNHTVIFCGGSTLHLQSLIQPLDDLPGANEQNLSTLKEWEQKKGIEYLYGMLQEHDPDYAASMDGMNRQRIYRALDVWMQTGKPFSSFHTHEKPTLPENYILFALHHPRKVLHDRISMRTDRMLEEGLVEETEAILSQGYSPELQSLQTVGYRQVIDYLNGSIGYDKMAEDIKTATRRYAKRQITWLRRWDFVNWLDMSRLSKQEAADYICAQVAADTNKG</sequence>
<evidence type="ECO:0000256" key="8">
    <source>
        <dbReference type="ARBA" id="ARBA00022842"/>
    </source>
</evidence>
<gene>
    <name evidence="10" type="primary">miaA</name>
    <name evidence="14" type="ORF">DDZ15_13260</name>
</gene>
<evidence type="ECO:0000256" key="10">
    <source>
        <dbReference type="HAMAP-Rule" id="MF_00185"/>
    </source>
</evidence>
<dbReference type="EMBL" id="QGGB01000009">
    <property type="protein sequence ID" value="PWN05568.1"/>
    <property type="molecule type" value="Genomic_DNA"/>
</dbReference>
<keyword evidence="6 10" id="KW-0547">Nucleotide-binding</keyword>
<evidence type="ECO:0000256" key="7">
    <source>
        <dbReference type="ARBA" id="ARBA00022840"/>
    </source>
</evidence>
<reference evidence="14 15" key="1">
    <citation type="submission" date="2018-05" db="EMBL/GenBank/DDBJ databases">
        <title>Rhodohalobacter halophilus gen. nov., sp. nov., a moderately halophilic member of the family Balneolaceae.</title>
        <authorList>
            <person name="Liu Z.-W."/>
        </authorList>
    </citation>
    <scope>NUCLEOTIDE SEQUENCE [LARGE SCALE GENOMIC DNA]</scope>
    <source>
        <strain evidence="14 15">8A47</strain>
    </source>
</reference>
<evidence type="ECO:0000256" key="1">
    <source>
        <dbReference type="ARBA" id="ARBA00001946"/>
    </source>
</evidence>
<keyword evidence="4 10" id="KW-0808">Transferase</keyword>
<comment type="subunit">
    <text evidence="10">Monomer.</text>
</comment>
<evidence type="ECO:0000256" key="11">
    <source>
        <dbReference type="RuleBase" id="RU003783"/>
    </source>
</evidence>
<organism evidence="14 15">
    <name type="scientific">Rhodohalobacter mucosus</name>
    <dbReference type="NCBI Taxonomy" id="2079485"/>
    <lineage>
        <taxon>Bacteria</taxon>
        <taxon>Pseudomonadati</taxon>
        <taxon>Balneolota</taxon>
        <taxon>Balneolia</taxon>
        <taxon>Balneolales</taxon>
        <taxon>Balneolaceae</taxon>
        <taxon>Rhodohalobacter</taxon>
    </lineage>
</organism>
<protein>
    <recommendedName>
        <fullName evidence="10">tRNA dimethylallyltransferase</fullName>
        <ecNumber evidence="10">2.5.1.75</ecNumber>
    </recommendedName>
    <alternativeName>
        <fullName evidence="10">Dimethylallyl diphosphate:tRNA dimethylallyltransferase</fullName>
        <shortName evidence="10">DMAPP:tRNA dimethylallyltransferase</shortName>
        <shortName evidence="10">DMATase</shortName>
    </alternativeName>
    <alternativeName>
        <fullName evidence="10">Isopentenyl-diphosphate:tRNA isopentenyltransferase</fullName>
        <shortName evidence="10">IPP transferase</shortName>
        <shortName evidence="10">IPPT</shortName>
        <shortName evidence="10">IPTase</shortName>
    </alternativeName>
</protein>
<evidence type="ECO:0000256" key="3">
    <source>
        <dbReference type="ARBA" id="ARBA00005842"/>
    </source>
</evidence>
<evidence type="ECO:0000256" key="6">
    <source>
        <dbReference type="ARBA" id="ARBA00022741"/>
    </source>
</evidence>
<evidence type="ECO:0000256" key="9">
    <source>
        <dbReference type="ARBA" id="ARBA00049563"/>
    </source>
</evidence>
<comment type="cofactor">
    <cofactor evidence="1 10">
        <name>Mg(2+)</name>
        <dbReference type="ChEBI" id="CHEBI:18420"/>
    </cofactor>
</comment>
<keyword evidence="8 10" id="KW-0460">Magnesium</keyword>
<dbReference type="Gene3D" id="1.10.20.140">
    <property type="match status" value="1"/>
</dbReference>
<comment type="caution">
    <text evidence="10">Lacks conserved residue(s) required for the propagation of feature annotation.</text>
</comment>
<dbReference type="AlphaFoldDB" id="A0A316TP47"/>
<feature type="site" description="Interaction with substrate tRNA" evidence="10">
    <location>
        <position position="98"/>
    </location>
</feature>
<dbReference type="GO" id="GO:0052381">
    <property type="term" value="F:tRNA dimethylallyltransferase activity"/>
    <property type="evidence" value="ECO:0007669"/>
    <property type="project" value="UniProtKB-UniRule"/>
</dbReference>
<dbReference type="Gene3D" id="3.40.50.300">
    <property type="entry name" value="P-loop containing nucleotide triphosphate hydrolases"/>
    <property type="match status" value="1"/>
</dbReference>
<dbReference type="Proteomes" id="UP000245533">
    <property type="component" value="Unassembled WGS sequence"/>
</dbReference>
<keyword evidence="15" id="KW-1185">Reference proteome</keyword>
<dbReference type="EC" id="2.5.1.75" evidence="10"/>
<dbReference type="HAMAP" id="MF_00185">
    <property type="entry name" value="IPP_trans"/>
    <property type="match status" value="1"/>
</dbReference>
<keyword evidence="5 10" id="KW-0819">tRNA processing</keyword>
<evidence type="ECO:0000256" key="2">
    <source>
        <dbReference type="ARBA" id="ARBA00003213"/>
    </source>
</evidence>
<comment type="catalytic activity">
    <reaction evidence="9 10 11">
        <text>adenosine(37) in tRNA + dimethylallyl diphosphate = N(6)-dimethylallyladenosine(37) in tRNA + diphosphate</text>
        <dbReference type="Rhea" id="RHEA:26482"/>
        <dbReference type="Rhea" id="RHEA-COMP:10162"/>
        <dbReference type="Rhea" id="RHEA-COMP:10375"/>
        <dbReference type="ChEBI" id="CHEBI:33019"/>
        <dbReference type="ChEBI" id="CHEBI:57623"/>
        <dbReference type="ChEBI" id="CHEBI:74411"/>
        <dbReference type="ChEBI" id="CHEBI:74415"/>
        <dbReference type="EC" id="2.5.1.75"/>
    </reaction>
</comment>
<accession>A0A316TP47</accession>
<dbReference type="Pfam" id="PF01715">
    <property type="entry name" value="IPPT"/>
    <property type="match status" value="1"/>
</dbReference>
<dbReference type="PANTHER" id="PTHR11088:SF60">
    <property type="entry name" value="TRNA DIMETHYLALLYLTRANSFERASE"/>
    <property type="match status" value="1"/>
</dbReference>
<comment type="caution">
    <text evidence="14">The sequence shown here is derived from an EMBL/GenBank/DDBJ whole genome shotgun (WGS) entry which is preliminary data.</text>
</comment>
<evidence type="ECO:0000313" key="14">
    <source>
        <dbReference type="EMBL" id="PWN05568.1"/>
    </source>
</evidence>
<feature type="region of interest" description="Interaction with substrate tRNA" evidence="10">
    <location>
        <begin position="32"/>
        <end position="35"/>
    </location>
</feature>
<feature type="region of interest" description="Interaction with substrate tRNA" evidence="10">
    <location>
        <begin position="268"/>
        <end position="275"/>
    </location>
</feature>
<dbReference type="InterPro" id="IPR039657">
    <property type="entry name" value="Dimethylallyltransferase"/>
</dbReference>
<dbReference type="NCBIfam" id="TIGR00174">
    <property type="entry name" value="miaA"/>
    <property type="match status" value="1"/>
</dbReference>